<gene>
    <name evidence="2" type="ORF">V6N12_058386</name>
</gene>
<evidence type="ECO:0000256" key="1">
    <source>
        <dbReference type="SAM" id="MobiDB-lite"/>
    </source>
</evidence>
<reference evidence="2 3" key="1">
    <citation type="journal article" date="2024" name="G3 (Bethesda)">
        <title>Genome assembly of Hibiscus sabdariffa L. provides insights into metabolisms of medicinal natural products.</title>
        <authorList>
            <person name="Kim T."/>
        </authorList>
    </citation>
    <scope>NUCLEOTIDE SEQUENCE [LARGE SCALE GENOMIC DNA]</scope>
    <source>
        <strain evidence="2">TK-2024</strain>
        <tissue evidence="2">Old leaves</tissue>
    </source>
</reference>
<organism evidence="2 3">
    <name type="scientific">Hibiscus sabdariffa</name>
    <name type="common">roselle</name>
    <dbReference type="NCBI Taxonomy" id="183260"/>
    <lineage>
        <taxon>Eukaryota</taxon>
        <taxon>Viridiplantae</taxon>
        <taxon>Streptophyta</taxon>
        <taxon>Embryophyta</taxon>
        <taxon>Tracheophyta</taxon>
        <taxon>Spermatophyta</taxon>
        <taxon>Magnoliopsida</taxon>
        <taxon>eudicotyledons</taxon>
        <taxon>Gunneridae</taxon>
        <taxon>Pentapetalae</taxon>
        <taxon>rosids</taxon>
        <taxon>malvids</taxon>
        <taxon>Malvales</taxon>
        <taxon>Malvaceae</taxon>
        <taxon>Malvoideae</taxon>
        <taxon>Hibiscus</taxon>
    </lineage>
</organism>
<evidence type="ECO:0000313" key="2">
    <source>
        <dbReference type="EMBL" id="KAK8564804.1"/>
    </source>
</evidence>
<keyword evidence="3" id="KW-1185">Reference proteome</keyword>
<protein>
    <submittedName>
        <fullName evidence="2">Uncharacterized protein</fullName>
    </submittedName>
</protein>
<proteinExistence type="predicted"/>
<evidence type="ECO:0000313" key="3">
    <source>
        <dbReference type="Proteomes" id="UP001472677"/>
    </source>
</evidence>
<accession>A0ABR2ERZ5</accession>
<dbReference type="Proteomes" id="UP001472677">
    <property type="component" value="Unassembled WGS sequence"/>
</dbReference>
<comment type="caution">
    <text evidence="2">The sequence shown here is derived from an EMBL/GenBank/DDBJ whole genome shotgun (WGS) entry which is preliminary data.</text>
</comment>
<feature type="region of interest" description="Disordered" evidence="1">
    <location>
        <begin position="75"/>
        <end position="105"/>
    </location>
</feature>
<name>A0ABR2ERZ5_9ROSI</name>
<dbReference type="EMBL" id="JBBPBM010000010">
    <property type="protein sequence ID" value="KAK8564804.1"/>
    <property type="molecule type" value="Genomic_DNA"/>
</dbReference>
<sequence>MYKEPRKGPEAIEGIEESIEGKSDVAEKSIVHKGKYKTTISGGSRGRGAKRNLQGKIEVCHPFMAKRTKFNLSNVASEEEETSEATSPIKYIPKVEAAGQSHREP</sequence>